<gene>
    <name evidence="2" type="ORF">AKAME5_002343400</name>
</gene>
<dbReference type="EMBL" id="BRZM01000866">
    <property type="protein sequence ID" value="GLD72110.1"/>
    <property type="molecule type" value="Genomic_DNA"/>
</dbReference>
<dbReference type="AlphaFoldDB" id="A0AAD3NI23"/>
<keyword evidence="3" id="KW-1185">Reference proteome</keyword>
<evidence type="ECO:0000313" key="2">
    <source>
        <dbReference type="EMBL" id="GLD72110.1"/>
    </source>
</evidence>
<evidence type="ECO:0000313" key="3">
    <source>
        <dbReference type="Proteomes" id="UP001279410"/>
    </source>
</evidence>
<feature type="region of interest" description="Disordered" evidence="1">
    <location>
        <begin position="1"/>
        <end position="24"/>
    </location>
</feature>
<accession>A0AAD3NI23</accession>
<proteinExistence type="predicted"/>
<evidence type="ECO:0000256" key="1">
    <source>
        <dbReference type="SAM" id="MobiDB-lite"/>
    </source>
</evidence>
<reference evidence="2" key="1">
    <citation type="submission" date="2022-08" db="EMBL/GenBank/DDBJ databases">
        <title>Genome sequencing of akame (Lates japonicus).</title>
        <authorList>
            <person name="Hashiguchi Y."/>
            <person name="Takahashi H."/>
        </authorList>
    </citation>
    <scope>NUCLEOTIDE SEQUENCE</scope>
    <source>
        <strain evidence="2">Kochi</strain>
    </source>
</reference>
<sequence>MLRGSVPVPRSGQTAEDFRQKRMMGMTPTRLELLIVEPLSHPDRIPMEMKEVCTNLLDKMSETHNPHTHPFLAKPQHSDLAPACFSLDSADEQGNHTI</sequence>
<dbReference type="Proteomes" id="UP001279410">
    <property type="component" value="Unassembled WGS sequence"/>
</dbReference>
<comment type="caution">
    <text evidence="2">The sequence shown here is derived from an EMBL/GenBank/DDBJ whole genome shotgun (WGS) entry which is preliminary data.</text>
</comment>
<organism evidence="2 3">
    <name type="scientific">Lates japonicus</name>
    <name type="common">Japanese lates</name>
    <dbReference type="NCBI Taxonomy" id="270547"/>
    <lineage>
        <taxon>Eukaryota</taxon>
        <taxon>Metazoa</taxon>
        <taxon>Chordata</taxon>
        <taxon>Craniata</taxon>
        <taxon>Vertebrata</taxon>
        <taxon>Euteleostomi</taxon>
        <taxon>Actinopterygii</taxon>
        <taxon>Neopterygii</taxon>
        <taxon>Teleostei</taxon>
        <taxon>Neoteleostei</taxon>
        <taxon>Acanthomorphata</taxon>
        <taxon>Carangaria</taxon>
        <taxon>Carangaria incertae sedis</taxon>
        <taxon>Centropomidae</taxon>
        <taxon>Lates</taxon>
    </lineage>
</organism>
<name>A0AAD3NI23_LATJO</name>
<protein>
    <submittedName>
        <fullName evidence="2">Rho guanine nucleotide exchange factor 1b isoform X1</fullName>
    </submittedName>
</protein>